<keyword evidence="2" id="KW-1185">Reference proteome</keyword>
<protein>
    <submittedName>
        <fullName evidence="1">Uncharacterized protein</fullName>
    </submittedName>
</protein>
<reference evidence="1 2" key="1">
    <citation type="journal article" date="2021" name="Front. Genet.">
        <title>Chromosome-Level Genome Assembly Reveals Significant Gene Expansion in the Toll and IMD Signaling Pathways of Dendrolimus kikuchii.</title>
        <authorList>
            <person name="Zhou J."/>
            <person name="Wu P."/>
            <person name="Xiong Z."/>
            <person name="Liu N."/>
            <person name="Zhao N."/>
            <person name="Ji M."/>
            <person name="Qiu Y."/>
            <person name="Yang B."/>
        </authorList>
    </citation>
    <scope>NUCLEOTIDE SEQUENCE [LARGE SCALE GENOMIC DNA]</scope>
    <source>
        <strain evidence="1">Ann1</strain>
    </source>
</reference>
<organism evidence="1 2">
    <name type="scientific">Dendrolimus kikuchii</name>
    <dbReference type="NCBI Taxonomy" id="765133"/>
    <lineage>
        <taxon>Eukaryota</taxon>
        <taxon>Metazoa</taxon>
        <taxon>Ecdysozoa</taxon>
        <taxon>Arthropoda</taxon>
        <taxon>Hexapoda</taxon>
        <taxon>Insecta</taxon>
        <taxon>Pterygota</taxon>
        <taxon>Neoptera</taxon>
        <taxon>Endopterygota</taxon>
        <taxon>Lepidoptera</taxon>
        <taxon>Glossata</taxon>
        <taxon>Ditrysia</taxon>
        <taxon>Bombycoidea</taxon>
        <taxon>Lasiocampidae</taxon>
        <taxon>Dendrolimus</taxon>
    </lineage>
</organism>
<name>A0ACC1CGI0_9NEOP</name>
<evidence type="ECO:0000313" key="2">
    <source>
        <dbReference type="Proteomes" id="UP000824533"/>
    </source>
</evidence>
<proteinExistence type="predicted"/>
<comment type="caution">
    <text evidence="1">The sequence shown here is derived from an EMBL/GenBank/DDBJ whole genome shotgun (WGS) entry which is preliminary data.</text>
</comment>
<dbReference type="EMBL" id="CM034412">
    <property type="protein sequence ID" value="KAJ0170688.1"/>
    <property type="molecule type" value="Genomic_DNA"/>
</dbReference>
<gene>
    <name evidence="1" type="ORF">K1T71_013460</name>
</gene>
<dbReference type="Proteomes" id="UP000824533">
    <property type="component" value="Linkage Group LG26"/>
</dbReference>
<evidence type="ECO:0000313" key="1">
    <source>
        <dbReference type="EMBL" id="KAJ0170688.1"/>
    </source>
</evidence>
<accession>A0ACC1CGI0</accession>
<sequence>MMEILKNADLASTTSKSVIKKLEKKLGSDLSDKKKLIDRLVMDYVNSKESESEEEEEEKSEEEAKADDDEEEYGTRAKRKKPEPKKKGKAKSEKGGGGGGRAKGSGYTRAYKLSPALAEVMGQDEMPRHEVVKRMWAIIKERQLYDPSNKRFAICDKQLYKVFGTKRFQAFGMMKYLKTHFLD</sequence>